<protein>
    <submittedName>
        <fullName evidence="2">Uncharacterized protein</fullName>
    </submittedName>
</protein>
<accession>A0A0L8I404</accession>
<organism evidence="2">
    <name type="scientific">Octopus bimaculoides</name>
    <name type="common">California two-spotted octopus</name>
    <dbReference type="NCBI Taxonomy" id="37653"/>
    <lineage>
        <taxon>Eukaryota</taxon>
        <taxon>Metazoa</taxon>
        <taxon>Spiralia</taxon>
        <taxon>Lophotrochozoa</taxon>
        <taxon>Mollusca</taxon>
        <taxon>Cephalopoda</taxon>
        <taxon>Coleoidea</taxon>
        <taxon>Octopodiformes</taxon>
        <taxon>Octopoda</taxon>
        <taxon>Incirrata</taxon>
        <taxon>Octopodidae</taxon>
        <taxon>Octopus</taxon>
    </lineage>
</organism>
<dbReference type="AlphaFoldDB" id="A0A0L8I404"/>
<name>A0A0L8I404_OCTBM</name>
<proteinExistence type="predicted"/>
<feature type="transmembrane region" description="Helical" evidence="1">
    <location>
        <begin position="54"/>
        <end position="79"/>
    </location>
</feature>
<keyword evidence="1" id="KW-1133">Transmembrane helix</keyword>
<reference evidence="2" key="1">
    <citation type="submission" date="2015-07" db="EMBL/GenBank/DDBJ databases">
        <title>MeaNS - Measles Nucleotide Surveillance Program.</title>
        <authorList>
            <person name="Tran T."/>
            <person name="Druce J."/>
        </authorList>
    </citation>
    <scope>NUCLEOTIDE SEQUENCE</scope>
    <source>
        <strain evidence="2">UCB-OBI-ISO-001</strain>
        <tissue evidence="2">Gonad</tissue>
    </source>
</reference>
<evidence type="ECO:0000256" key="1">
    <source>
        <dbReference type="SAM" id="Phobius"/>
    </source>
</evidence>
<dbReference type="EMBL" id="KQ416677">
    <property type="protein sequence ID" value="KOF95810.1"/>
    <property type="molecule type" value="Genomic_DNA"/>
</dbReference>
<sequence>MIFCFFHSQLSKYLFEYYISQYSSCASVYDTLHFSRTLTDQLGHDDKEDEMIGFLLYILISSLIVCGWGTEHICFMFSLN</sequence>
<gene>
    <name evidence="2" type="ORF">OCBIM_22037152mg</name>
</gene>
<keyword evidence="1" id="KW-0812">Transmembrane</keyword>
<evidence type="ECO:0000313" key="2">
    <source>
        <dbReference type="EMBL" id="KOF95810.1"/>
    </source>
</evidence>
<keyword evidence="1" id="KW-0472">Membrane</keyword>